<evidence type="ECO:0000256" key="7">
    <source>
        <dbReference type="ARBA" id="ARBA00023306"/>
    </source>
</evidence>
<evidence type="ECO:0000259" key="12">
    <source>
        <dbReference type="Pfam" id="PF08245"/>
    </source>
</evidence>
<dbReference type="InterPro" id="IPR000713">
    <property type="entry name" value="Mur_ligase_N"/>
</dbReference>
<feature type="binding site" evidence="9">
    <location>
        <begin position="110"/>
        <end position="116"/>
    </location>
    <ligand>
        <name>ATP</name>
        <dbReference type="ChEBI" id="CHEBI:30616"/>
    </ligand>
</feature>
<comment type="catalytic activity">
    <reaction evidence="9">
        <text>UDP-N-acetyl-alpha-D-muramate + L-alanyl-gamma-D-glutamyl-meso-2,6-diaminopimelate + ATP = UDP-N-acetyl-alpha-D-muramoyl-L-alanyl-gamma-D-glutamyl-meso-2,6-diaminopimelate + ADP + phosphate + H(+)</text>
        <dbReference type="Rhea" id="RHEA:29563"/>
        <dbReference type="ChEBI" id="CHEBI:15378"/>
        <dbReference type="ChEBI" id="CHEBI:30616"/>
        <dbReference type="ChEBI" id="CHEBI:43474"/>
        <dbReference type="ChEBI" id="CHEBI:61401"/>
        <dbReference type="ChEBI" id="CHEBI:70757"/>
        <dbReference type="ChEBI" id="CHEBI:83905"/>
        <dbReference type="ChEBI" id="CHEBI:456216"/>
        <dbReference type="EC" id="6.3.2.45"/>
    </reaction>
</comment>
<keyword evidence="5 9" id="KW-0133">Cell shape</keyword>
<dbReference type="InterPro" id="IPR036565">
    <property type="entry name" value="Mur-like_cat_sf"/>
</dbReference>
<dbReference type="InterPro" id="IPR050061">
    <property type="entry name" value="MurCDEF_pg_biosynth"/>
</dbReference>
<dbReference type="Pfam" id="PF01225">
    <property type="entry name" value="Mur_ligase"/>
    <property type="match status" value="1"/>
</dbReference>
<name>A0ABU9QFH5_9BURK</name>
<dbReference type="SUPFAM" id="SSF53623">
    <property type="entry name" value="MurD-like peptide ligases, catalytic domain"/>
    <property type="match status" value="1"/>
</dbReference>
<keyword evidence="6 9" id="KW-0573">Peptidoglycan synthesis</keyword>
<dbReference type="PANTHER" id="PTHR43445:SF5">
    <property type="entry name" value="UDP-N-ACETYLMURAMATE--L-ALANYL-GAMMA-D-GLUTAMYL-MESO-2,6-DIAMINOHEPTANDIOATE LIGASE"/>
    <property type="match status" value="1"/>
</dbReference>
<proteinExistence type="inferred from homology"/>
<evidence type="ECO:0000256" key="5">
    <source>
        <dbReference type="ARBA" id="ARBA00022960"/>
    </source>
</evidence>
<comment type="caution">
    <text evidence="13">The sequence shown here is derived from an EMBL/GenBank/DDBJ whole genome shotgun (WGS) entry which is preliminary data.</text>
</comment>
<dbReference type="EMBL" id="JAZHGC010000017">
    <property type="protein sequence ID" value="MEM5288183.1"/>
    <property type="molecule type" value="Genomic_DNA"/>
</dbReference>
<comment type="function">
    <text evidence="9">Reutilizes the intact tripeptide L-alanyl-gamma-D-glutamyl-meso-diaminopimelate by linking it to UDP-N-acetylmuramate.</text>
</comment>
<dbReference type="InterPro" id="IPR005757">
    <property type="entry name" value="Mpl"/>
</dbReference>
<evidence type="ECO:0000256" key="9">
    <source>
        <dbReference type="HAMAP-Rule" id="MF_02020"/>
    </source>
</evidence>
<keyword evidence="2 9" id="KW-0132">Cell division</keyword>
<dbReference type="InterPro" id="IPR036615">
    <property type="entry name" value="Mur_ligase_C_dom_sf"/>
</dbReference>
<comment type="pathway">
    <text evidence="9">Cell wall biogenesis; peptidoglycan recycling.</text>
</comment>
<evidence type="ECO:0000256" key="8">
    <source>
        <dbReference type="ARBA" id="ARBA00023316"/>
    </source>
</evidence>
<feature type="domain" description="Mur ligase C-terminal" evidence="11">
    <location>
        <begin position="316"/>
        <end position="444"/>
    </location>
</feature>
<dbReference type="Gene3D" id="3.90.190.20">
    <property type="entry name" value="Mur ligase, C-terminal domain"/>
    <property type="match status" value="1"/>
</dbReference>
<dbReference type="Proteomes" id="UP001494588">
    <property type="component" value="Unassembled WGS sequence"/>
</dbReference>
<evidence type="ECO:0000256" key="6">
    <source>
        <dbReference type="ARBA" id="ARBA00022984"/>
    </source>
</evidence>
<comment type="cofactor">
    <cofactor evidence="9">
        <name>Mg(2+)</name>
        <dbReference type="ChEBI" id="CHEBI:18420"/>
    </cofactor>
</comment>
<dbReference type="Gene3D" id="3.40.1190.10">
    <property type="entry name" value="Mur-like, catalytic domain"/>
    <property type="match status" value="1"/>
</dbReference>
<dbReference type="InterPro" id="IPR004101">
    <property type="entry name" value="Mur_ligase_C"/>
</dbReference>
<evidence type="ECO:0000256" key="4">
    <source>
        <dbReference type="ARBA" id="ARBA00022840"/>
    </source>
</evidence>
<accession>A0ABU9QFH5</accession>
<sequence length="469" mass="50399">MHIHILGICGTFMGGLAVLARNAGHTVTGCDAGVYPPMSTQLEAQGIKLIEGWGVEQLELKPDLFVVGNVVTRGNPLMEEILNRGLPYTSGPQWLGEHVLNGKWVLAVAGTHGKTTTTSMLTWLLEDAGMNPGFLIGGVPLNFGVSARLTDSSFFVIEADEYDTAFFDKRSKFVHYRPRTAILNNLEFDHADIFADLAAIETQFHHLVRTVPGIGRVISNGREAALDRVLTRGCWSEVERFGVEGGWQALPAEDGVAVDERFAVYHNGERVGVVDWQVQGDHNRMNAIAAIAAARHIGVPPAQAAKSLATFRNVKRRMEVRGSVDGVTVYDDFAHHPTAIETTVAGLRTRIGRTNTRILAVLEPRSNTMKLGVMKAQLPSSLADADLVFGYGAPSGKDALGWDLAEALAPMGDKAQAFNDIDTLVKAVVAAAQPGDQVLVMSNGGFGGVHQKLLDALSVRPTAQARGVA</sequence>
<keyword evidence="7 9" id="KW-0131">Cell cycle</keyword>
<dbReference type="NCBIfam" id="TIGR01081">
    <property type="entry name" value="mpl"/>
    <property type="match status" value="1"/>
</dbReference>
<evidence type="ECO:0000313" key="14">
    <source>
        <dbReference type="Proteomes" id="UP001494588"/>
    </source>
</evidence>
<keyword evidence="8 9" id="KW-0961">Cell wall biogenesis/degradation</keyword>
<dbReference type="Pfam" id="PF08245">
    <property type="entry name" value="Mur_ligase_M"/>
    <property type="match status" value="1"/>
</dbReference>
<comment type="similarity">
    <text evidence="9">Belongs to the MurCDEF family. Mpl subfamily.</text>
</comment>
<dbReference type="PANTHER" id="PTHR43445">
    <property type="entry name" value="UDP-N-ACETYLMURAMATE--L-ALANINE LIGASE-RELATED"/>
    <property type="match status" value="1"/>
</dbReference>
<dbReference type="Pfam" id="PF02875">
    <property type="entry name" value="Mur_ligase_C"/>
    <property type="match status" value="1"/>
</dbReference>
<dbReference type="SUPFAM" id="SSF53244">
    <property type="entry name" value="MurD-like peptide ligases, peptide-binding domain"/>
    <property type="match status" value="1"/>
</dbReference>
<dbReference type="HAMAP" id="MF_02020">
    <property type="entry name" value="Mpl"/>
    <property type="match status" value="1"/>
</dbReference>
<gene>
    <name evidence="9 13" type="primary">mpl</name>
    <name evidence="13" type="ORF">V4C55_20845</name>
</gene>
<evidence type="ECO:0000256" key="2">
    <source>
        <dbReference type="ARBA" id="ARBA00022618"/>
    </source>
</evidence>
<keyword evidence="3 9" id="KW-0547">Nucleotide-binding</keyword>
<dbReference type="EC" id="6.3.2.45" evidence="9"/>
<evidence type="ECO:0000259" key="10">
    <source>
        <dbReference type="Pfam" id="PF01225"/>
    </source>
</evidence>
<dbReference type="RefSeq" id="WP_201655874.1">
    <property type="nucleotide sequence ID" value="NZ_CAJHCS010000023.1"/>
</dbReference>
<keyword evidence="1 9" id="KW-0436">Ligase</keyword>
<evidence type="ECO:0000259" key="11">
    <source>
        <dbReference type="Pfam" id="PF02875"/>
    </source>
</evidence>
<dbReference type="GO" id="GO:0106418">
    <property type="term" value="F:UDP-N-acetylmuramate-L-alanyl-gamma-D-glutamyl-meso-2,6-diaminoheptanedioate ligase activity"/>
    <property type="evidence" value="ECO:0007669"/>
    <property type="project" value="UniProtKB-EC"/>
</dbReference>
<keyword evidence="14" id="KW-1185">Reference proteome</keyword>
<reference evidence="13 14" key="1">
    <citation type="submission" date="2024-01" db="EMBL/GenBank/DDBJ databases">
        <title>The diversity of rhizobia nodulating Mimosa spp. in eleven states of Brazil covering several biomes is determined by host plant, location, and edaphic factors.</title>
        <authorList>
            <person name="Rouws L."/>
            <person name="Barauna A."/>
            <person name="Beukes C."/>
            <person name="De Faria S.M."/>
            <person name="Gross E."/>
            <person name="Dos Reis Junior F.B."/>
            <person name="Simon M."/>
            <person name="Maluk M."/>
            <person name="Odee D.W."/>
            <person name="Kenicer G."/>
            <person name="Young J.P.W."/>
            <person name="Reis V.M."/>
            <person name="Zilli J."/>
            <person name="James E.K."/>
        </authorList>
    </citation>
    <scope>NUCLEOTIDE SEQUENCE [LARGE SCALE GENOMIC DNA]</scope>
    <source>
        <strain evidence="13 14">JPY77</strain>
    </source>
</reference>
<dbReference type="InterPro" id="IPR013221">
    <property type="entry name" value="Mur_ligase_cen"/>
</dbReference>
<evidence type="ECO:0000256" key="3">
    <source>
        <dbReference type="ARBA" id="ARBA00022741"/>
    </source>
</evidence>
<keyword evidence="9" id="KW-0460">Magnesium</keyword>
<evidence type="ECO:0000313" key="13">
    <source>
        <dbReference type="EMBL" id="MEM5288183.1"/>
    </source>
</evidence>
<feature type="domain" description="Mur ligase central" evidence="12">
    <location>
        <begin position="108"/>
        <end position="294"/>
    </location>
</feature>
<protein>
    <recommendedName>
        <fullName evidence="9">UDP-N-acetylmuramate--L-alanyl-gamma-D-glutamyl-meso-2,6-diaminoheptandioate ligase</fullName>
        <ecNumber evidence="9">6.3.2.45</ecNumber>
    </recommendedName>
    <alternativeName>
        <fullName evidence="9">Murein peptide ligase</fullName>
    </alternativeName>
    <alternativeName>
        <fullName evidence="9">UDP-N-acetylmuramate:L-alanyl-gamma-D-glutamyl-meso-diaminopimelate ligase</fullName>
    </alternativeName>
</protein>
<evidence type="ECO:0000256" key="1">
    <source>
        <dbReference type="ARBA" id="ARBA00022598"/>
    </source>
</evidence>
<organism evidence="13 14">
    <name type="scientific">Paraburkholderia sabiae</name>
    <dbReference type="NCBI Taxonomy" id="273251"/>
    <lineage>
        <taxon>Bacteria</taxon>
        <taxon>Pseudomonadati</taxon>
        <taxon>Pseudomonadota</taxon>
        <taxon>Betaproteobacteria</taxon>
        <taxon>Burkholderiales</taxon>
        <taxon>Burkholderiaceae</taxon>
        <taxon>Paraburkholderia</taxon>
    </lineage>
</organism>
<dbReference type="Gene3D" id="3.40.50.720">
    <property type="entry name" value="NAD(P)-binding Rossmann-like Domain"/>
    <property type="match status" value="1"/>
</dbReference>
<feature type="domain" description="Mur ligase N-terminal catalytic" evidence="10">
    <location>
        <begin position="2"/>
        <end position="99"/>
    </location>
</feature>
<dbReference type="SUPFAM" id="SSF51984">
    <property type="entry name" value="MurCD N-terminal domain"/>
    <property type="match status" value="1"/>
</dbReference>
<keyword evidence="4 9" id="KW-0067">ATP-binding</keyword>